<protein>
    <submittedName>
        <fullName evidence="1">Uncharacterized protein</fullName>
    </submittedName>
</protein>
<proteinExistence type="predicted"/>
<dbReference type="AlphaFoldDB" id="A0A6V7U8T7"/>
<comment type="caution">
    <text evidence="1">The sequence shown here is derived from an EMBL/GenBank/DDBJ whole genome shotgun (WGS) entry which is preliminary data.</text>
</comment>
<evidence type="ECO:0000313" key="2">
    <source>
        <dbReference type="Proteomes" id="UP000580250"/>
    </source>
</evidence>
<accession>A0A6V7U8T7</accession>
<dbReference type="Proteomes" id="UP000580250">
    <property type="component" value="Unassembled WGS sequence"/>
</dbReference>
<gene>
    <name evidence="1" type="ORF">MENT_LOCUS9661</name>
</gene>
<dbReference type="EMBL" id="CAJEWN010000043">
    <property type="protein sequence ID" value="CAD2149351.1"/>
    <property type="molecule type" value="Genomic_DNA"/>
</dbReference>
<sequence>MISVGHLVGRNRLHRPSNQLYPAPVRNTPFIHTLKNAEIQNGTRIIIRGFILRNSKINKMEVALLHEVMELTDKCNNLIINLEIFRNLVGALVLLIKIDFTEQKILIKSNYVS</sequence>
<name>A0A6V7U8T7_MELEN</name>
<evidence type="ECO:0000313" key="1">
    <source>
        <dbReference type="EMBL" id="CAD2149351.1"/>
    </source>
</evidence>
<reference evidence="1 2" key="1">
    <citation type="submission" date="2020-08" db="EMBL/GenBank/DDBJ databases">
        <authorList>
            <person name="Koutsovoulos G."/>
            <person name="Danchin GJ E."/>
        </authorList>
    </citation>
    <scope>NUCLEOTIDE SEQUENCE [LARGE SCALE GENOMIC DNA]</scope>
</reference>
<organism evidence="1 2">
    <name type="scientific">Meloidogyne enterolobii</name>
    <name type="common">Root-knot nematode worm</name>
    <name type="synonym">Meloidogyne mayaguensis</name>
    <dbReference type="NCBI Taxonomy" id="390850"/>
    <lineage>
        <taxon>Eukaryota</taxon>
        <taxon>Metazoa</taxon>
        <taxon>Ecdysozoa</taxon>
        <taxon>Nematoda</taxon>
        <taxon>Chromadorea</taxon>
        <taxon>Rhabditida</taxon>
        <taxon>Tylenchina</taxon>
        <taxon>Tylenchomorpha</taxon>
        <taxon>Tylenchoidea</taxon>
        <taxon>Meloidogynidae</taxon>
        <taxon>Meloidogyninae</taxon>
        <taxon>Meloidogyne</taxon>
    </lineage>
</organism>